<reference evidence="9 10" key="1">
    <citation type="submission" date="2021-11" db="EMBL/GenBank/DDBJ databases">
        <title>Comparative genomics of bee honey and flower isolates.</title>
        <authorList>
            <person name="Bechtner J.D."/>
            <person name="Gallus M.K."/>
            <person name="Ehrmann M."/>
        </authorList>
    </citation>
    <scope>NUCLEOTIDE SEQUENCE [LARGE SCALE GENOMIC DNA]</scope>
    <source>
        <strain evidence="9 10">M161</strain>
    </source>
</reference>
<keyword evidence="1 5" id="KW-0540">Nuclease</keyword>
<keyword evidence="4 5" id="KW-0694">RNA-binding</keyword>
<evidence type="ECO:0000259" key="8">
    <source>
        <dbReference type="PROSITE" id="PS51831"/>
    </source>
</evidence>
<dbReference type="HAMAP" id="MF_00335">
    <property type="entry name" value="RNase_Y"/>
    <property type="match status" value="1"/>
</dbReference>
<evidence type="ECO:0000256" key="4">
    <source>
        <dbReference type="ARBA" id="ARBA00022884"/>
    </source>
</evidence>
<keyword evidence="2 5" id="KW-0255">Endonuclease</keyword>
<dbReference type="InterPro" id="IPR006675">
    <property type="entry name" value="HDIG_dom"/>
</dbReference>
<evidence type="ECO:0000256" key="6">
    <source>
        <dbReference type="NCBIfam" id="TIGR03319"/>
    </source>
</evidence>
<dbReference type="InterPro" id="IPR003607">
    <property type="entry name" value="HD/PDEase_dom"/>
</dbReference>
<gene>
    <name evidence="5 9" type="primary">rny</name>
    <name evidence="9" type="ORF">LNP07_05400</name>
</gene>
<dbReference type="Gene3D" id="1.10.3210.10">
    <property type="entry name" value="Hypothetical protein af1432"/>
    <property type="match status" value="1"/>
</dbReference>
<dbReference type="InterPro" id="IPR006674">
    <property type="entry name" value="HD_domain"/>
</dbReference>
<proteinExistence type="inferred from homology"/>
<keyword evidence="3 5" id="KW-0378">Hydrolase</keyword>
<evidence type="ECO:0000256" key="2">
    <source>
        <dbReference type="ARBA" id="ARBA00022759"/>
    </source>
</evidence>
<dbReference type="EMBL" id="JAJIAO010000005">
    <property type="protein sequence ID" value="MCK8624950.1"/>
    <property type="molecule type" value="Genomic_DNA"/>
</dbReference>
<dbReference type="NCBIfam" id="TIGR03319">
    <property type="entry name" value="RNase_Y"/>
    <property type="match status" value="1"/>
</dbReference>
<dbReference type="Proteomes" id="UP001522905">
    <property type="component" value="Unassembled WGS sequence"/>
</dbReference>
<evidence type="ECO:0000256" key="1">
    <source>
        <dbReference type="ARBA" id="ARBA00022722"/>
    </source>
</evidence>
<sequence>MAQTSFLVCLVLVSVVCGIIFDKYQVNQKIKKAEKAAKDYLIQNNIKVTNECSAIIKESHQETENYRLNTQEDIDYQAKENSNRQQRIEQREHYLSQTKNRLLEYAEYLKSQESDIDDAQQELSKLQDNAESLLEQRASLLAGQSQISKHDAKEDILNAAKNELSREKDVEIRYQNEEIKANANKIANDLIIDSIQRGPKDEPRNHIDKSVLLPNGDIKLKLIMHDEQCLRIIESLTGTDLLFDERDPLLLQIATHDPIRREITRNVLEKLIISRQITPNGIEKQVNISTQNVHNELRAVGEHAARILNLKHVNPDLLKILGKLKFRTSYGQNVLYHSIEVAQIAGILASELGLNVNLARRAGVFHDIGKAIDHEIDGTHVELGVDLTTAFGEDDVVINAIASHHGDVEADNLISKLVATADAISGARPGARSESVEEYVNRLKSLEHIANEQSGVKESYAIQAGREIRIIVNPELVDDQQSQKITDNVRNRIENELVYPGKIKVTTIRKLRAVQYVGKRKKIAK</sequence>
<protein>
    <recommendedName>
        <fullName evidence="5 6">Ribonuclease Y</fullName>
        <shortName evidence="5">RNase Y</shortName>
        <ecNumber evidence="5 6">3.1.-.-</ecNumber>
    </recommendedName>
</protein>
<dbReference type="NCBIfam" id="TIGR00277">
    <property type="entry name" value="HDIG"/>
    <property type="match status" value="1"/>
</dbReference>
<dbReference type="PANTHER" id="PTHR35795:SF1">
    <property type="entry name" value="BIS(5'-NUCLEOSYL)-TETRAPHOSPHATASE, SYMMETRICAL"/>
    <property type="match status" value="1"/>
</dbReference>
<comment type="function">
    <text evidence="5">Endoribonuclease that initiates mRNA decay.</text>
</comment>
<dbReference type="SMART" id="SM00471">
    <property type="entry name" value="HDc"/>
    <property type="match status" value="1"/>
</dbReference>
<evidence type="ECO:0000313" key="9">
    <source>
        <dbReference type="EMBL" id="MCK8624950.1"/>
    </source>
</evidence>
<organism evidence="9 10">
    <name type="scientific">Apilactobacillus xinyiensis</name>
    <dbReference type="NCBI Taxonomy" id="2841032"/>
    <lineage>
        <taxon>Bacteria</taxon>
        <taxon>Bacillati</taxon>
        <taxon>Bacillota</taxon>
        <taxon>Bacilli</taxon>
        <taxon>Lactobacillales</taxon>
        <taxon>Lactobacillaceae</taxon>
        <taxon>Apilactobacillus</taxon>
    </lineage>
</organism>
<keyword evidence="7" id="KW-0175">Coiled coil</keyword>
<name>A0ABT0I2J3_9LACO</name>
<evidence type="ECO:0000256" key="3">
    <source>
        <dbReference type="ARBA" id="ARBA00022801"/>
    </source>
</evidence>
<evidence type="ECO:0000313" key="10">
    <source>
        <dbReference type="Proteomes" id="UP001522905"/>
    </source>
</evidence>
<dbReference type="PANTHER" id="PTHR35795">
    <property type="entry name" value="SLR1885 PROTEIN"/>
    <property type="match status" value="1"/>
</dbReference>
<dbReference type="Pfam" id="PF01966">
    <property type="entry name" value="HD"/>
    <property type="match status" value="1"/>
</dbReference>
<dbReference type="PROSITE" id="PS51831">
    <property type="entry name" value="HD"/>
    <property type="match status" value="1"/>
</dbReference>
<evidence type="ECO:0000256" key="7">
    <source>
        <dbReference type="SAM" id="Coils"/>
    </source>
</evidence>
<comment type="caution">
    <text evidence="9">The sequence shown here is derived from an EMBL/GenBank/DDBJ whole genome shotgun (WGS) entry which is preliminary data.</text>
</comment>
<dbReference type="Pfam" id="PF12072">
    <property type="entry name" value="RNase_Y_N"/>
    <property type="match status" value="1"/>
</dbReference>
<dbReference type="InterPro" id="IPR017705">
    <property type="entry name" value="Ribonuclease_Y"/>
</dbReference>
<dbReference type="InterPro" id="IPR022711">
    <property type="entry name" value="RNase_Y_N"/>
</dbReference>
<evidence type="ECO:0000256" key="5">
    <source>
        <dbReference type="HAMAP-Rule" id="MF_00335"/>
    </source>
</evidence>
<dbReference type="RefSeq" id="WP_248601799.1">
    <property type="nucleotide sequence ID" value="NZ_JAJIAO010000005.1"/>
</dbReference>
<dbReference type="InterPro" id="IPR051094">
    <property type="entry name" value="Diverse_Catalytic_Enzymes"/>
</dbReference>
<comment type="similarity">
    <text evidence="5">Belongs to the RNase Y family.</text>
</comment>
<feature type="domain" description="HD" evidence="8">
    <location>
        <begin position="334"/>
        <end position="427"/>
    </location>
</feature>
<dbReference type="SUPFAM" id="SSF109604">
    <property type="entry name" value="HD-domain/PDEase-like"/>
    <property type="match status" value="1"/>
</dbReference>
<dbReference type="EC" id="3.1.-.-" evidence="5 6"/>
<feature type="coiled-coil region" evidence="7">
    <location>
        <begin position="102"/>
        <end position="177"/>
    </location>
</feature>
<keyword evidence="10" id="KW-1185">Reference proteome</keyword>
<accession>A0ABT0I2J3</accession>
<dbReference type="CDD" id="cd00077">
    <property type="entry name" value="HDc"/>
    <property type="match status" value="1"/>
</dbReference>